<keyword evidence="3" id="KW-1185">Reference proteome</keyword>
<keyword evidence="1" id="KW-1133">Transmembrane helix</keyword>
<dbReference type="VEuPathDB" id="FungiDB:MYCFIDRAFT_179382"/>
<dbReference type="Proteomes" id="UP000016932">
    <property type="component" value="Unassembled WGS sequence"/>
</dbReference>
<gene>
    <name evidence="2" type="ORF">MYCFIDRAFT_179382</name>
</gene>
<feature type="transmembrane region" description="Helical" evidence="1">
    <location>
        <begin position="49"/>
        <end position="66"/>
    </location>
</feature>
<dbReference type="GeneID" id="19334113"/>
<name>M2YJJ5_PSEFD</name>
<evidence type="ECO:0000313" key="2">
    <source>
        <dbReference type="EMBL" id="EME77920.1"/>
    </source>
</evidence>
<sequence length="141" mass="15608">MAQSPMQARLVLCAIESAFQILLSKTAEGPDASRIDAQSSTFCLTVHDFITTCLLFFLWCAILYSLRMRGFRKTGWFAVTAMQGALGSGFMDAMRHLSNVEGWHGPITSVETSKSTHIDKILEEVVQATILDYSCWFACAS</sequence>
<keyword evidence="1" id="KW-0472">Membrane</keyword>
<accession>M2YJJ5</accession>
<dbReference type="EMBL" id="KB446564">
    <property type="protein sequence ID" value="EME77920.1"/>
    <property type="molecule type" value="Genomic_DNA"/>
</dbReference>
<dbReference type="HOGENOM" id="CLU_1826111_0_0_1"/>
<dbReference type="KEGG" id="pfj:MYCFIDRAFT_179382"/>
<proteinExistence type="predicted"/>
<protein>
    <submittedName>
        <fullName evidence="2">Uncharacterized protein</fullName>
    </submittedName>
</protein>
<reference evidence="2 3" key="1">
    <citation type="journal article" date="2012" name="PLoS Pathog.">
        <title>Diverse lifestyles and strategies of plant pathogenesis encoded in the genomes of eighteen Dothideomycetes fungi.</title>
        <authorList>
            <person name="Ohm R.A."/>
            <person name="Feau N."/>
            <person name="Henrissat B."/>
            <person name="Schoch C.L."/>
            <person name="Horwitz B.A."/>
            <person name="Barry K.W."/>
            <person name="Condon B.J."/>
            <person name="Copeland A.C."/>
            <person name="Dhillon B."/>
            <person name="Glaser F."/>
            <person name="Hesse C.N."/>
            <person name="Kosti I."/>
            <person name="LaButti K."/>
            <person name="Lindquist E.A."/>
            <person name="Lucas S."/>
            <person name="Salamov A.A."/>
            <person name="Bradshaw R.E."/>
            <person name="Ciuffetti L."/>
            <person name="Hamelin R.C."/>
            <person name="Kema G.H.J."/>
            <person name="Lawrence C."/>
            <person name="Scott J.A."/>
            <person name="Spatafora J.W."/>
            <person name="Turgeon B.G."/>
            <person name="de Wit P.J.G.M."/>
            <person name="Zhong S."/>
            <person name="Goodwin S.B."/>
            <person name="Grigoriev I.V."/>
        </authorList>
    </citation>
    <scope>NUCLEOTIDE SEQUENCE [LARGE SCALE GENOMIC DNA]</scope>
    <source>
        <strain evidence="2 3">CIRAD86</strain>
    </source>
</reference>
<dbReference type="RefSeq" id="XP_007931661.1">
    <property type="nucleotide sequence ID" value="XM_007933470.1"/>
</dbReference>
<evidence type="ECO:0000313" key="3">
    <source>
        <dbReference type="Proteomes" id="UP000016932"/>
    </source>
</evidence>
<organism evidence="2 3">
    <name type="scientific">Pseudocercospora fijiensis (strain CIRAD86)</name>
    <name type="common">Black leaf streak disease fungus</name>
    <name type="synonym">Mycosphaerella fijiensis</name>
    <dbReference type="NCBI Taxonomy" id="383855"/>
    <lineage>
        <taxon>Eukaryota</taxon>
        <taxon>Fungi</taxon>
        <taxon>Dikarya</taxon>
        <taxon>Ascomycota</taxon>
        <taxon>Pezizomycotina</taxon>
        <taxon>Dothideomycetes</taxon>
        <taxon>Dothideomycetidae</taxon>
        <taxon>Mycosphaerellales</taxon>
        <taxon>Mycosphaerellaceae</taxon>
        <taxon>Pseudocercospora</taxon>
    </lineage>
</organism>
<keyword evidence="1" id="KW-0812">Transmembrane</keyword>
<evidence type="ECO:0000256" key="1">
    <source>
        <dbReference type="SAM" id="Phobius"/>
    </source>
</evidence>
<dbReference type="AlphaFoldDB" id="M2YJJ5"/>